<evidence type="ECO:0000313" key="4">
    <source>
        <dbReference type="Proteomes" id="UP000298358"/>
    </source>
</evidence>
<name>A0A4Y9FT54_9MICO</name>
<organism evidence="3 4">
    <name type="scientific">Microbacterium paludicola</name>
    <dbReference type="NCBI Taxonomy" id="300019"/>
    <lineage>
        <taxon>Bacteria</taxon>
        <taxon>Bacillati</taxon>
        <taxon>Actinomycetota</taxon>
        <taxon>Actinomycetes</taxon>
        <taxon>Micrococcales</taxon>
        <taxon>Microbacteriaceae</taxon>
        <taxon>Microbacterium</taxon>
    </lineage>
</organism>
<evidence type="ECO:0000256" key="1">
    <source>
        <dbReference type="SAM" id="MobiDB-lite"/>
    </source>
</evidence>
<comment type="caution">
    <text evidence="3">The sequence shown here is derived from an EMBL/GenBank/DDBJ whole genome shotgun (WGS) entry which is preliminary data.</text>
</comment>
<keyword evidence="2" id="KW-0472">Membrane</keyword>
<dbReference type="OrthoDB" id="5109074at2"/>
<evidence type="ECO:0000256" key="2">
    <source>
        <dbReference type="SAM" id="Phobius"/>
    </source>
</evidence>
<evidence type="ECO:0000313" key="3">
    <source>
        <dbReference type="EMBL" id="TFU31703.1"/>
    </source>
</evidence>
<gene>
    <name evidence="3" type="ORF">E4U02_12990</name>
</gene>
<feature type="compositionally biased region" description="Polar residues" evidence="1">
    <location>
        <begin position="115"/>
        <end position="124"/>
    </location>
</feature>
<feature type="region of interest" description="Disordered" evidence="1">
    <location>
        <begin position="1"/>
        <end position="139"/>
    </location>
</feature>
<feature type="transmembrane region" description="Helical" evidence="2">
    <location>
        <begin position="271"/>
        <end position="293"/>
    </location>
</feature>
<keyword evidence="4" id="KW-1185">Reference proteome</keyword>
<sequence length="366" mass="38732">MSDAKGPGSEPRDGEPIEGDIDRVPAPAEPDTHEPVAGDTGDIPASRREARTNTGATEIVATPQDDAPIAKPAADEPVAEPVESTPAPSQDEQPPHEEPDYAALAADLDDLESRGASTTVTTRSAESERKPDPWFEPADKTQTFTASDAYDAPTAPAVTASEPTAPETSAPAAQPVQQQLPIFVQAPEPPRMRGNRAAAAGIGLVAALVFAILYFAAKLGFGALNGEVTLDNIADASLQTVTSLGFWTTVVVFFLGFWLLGALVNRARWAAWVLLGVFVAIIAYIGHILGALVDAPFWALTASQGFEEVGRQLLSPLAIAAFVFAREITIWFGAWAARRGARVTERNAEAQAEYERTLEAGPRLSA</sequence>
<dbReference type="Proteomes" id="UP000298358">
    <property type="component" value="Unassembled WGS sequence"/>
</dbReference>
<dbReference type="AlphaFoldDB" id="A0A4Y9FT54"/>
<dbReference type="RefSeq" id="WP_135115262.1">
    <property type="nucleotide sequence ID" value="NZ_JADGLL010000041.1"/>
</dbReference>
<proteinExistence type="predicted"/>
<feature type="compositionally biased region" description="Basic and acidic residues" evidence="1">
    <location>
        <begin position="10"/>
        <end position="23"/>
    </location>
</feature>
<keyword evidence="2" id="KW-0812">Transmembrane</keyword>
<dbReference type="EMBL" id="SPQB01000041">
    <property type="protein sequence ID" value="TFU31703.1"/>
    <property type="molecule type" value="Genomic_DNA"/>
</dbReference>
<feature type="transmembrane region" description="Helical" evidence="2">
    <location>
        <begin position="197"/>
        <end position="217"/>
    </location>
</feature>
<feature type="compositionally biased region" description="Basic and acidic residues" evidence="1">
    <location>
        <begin position="125"/>
        <end position="139"/>
    </location>
</feature>
<accession>A0A4Y9FT54</accession>
<feature type="transmembrane region" description="Helical" evidence="2">
    <location>
        <begin position="313"/>
        <end position="337"/>
    </location>
</feature>
<keyword evidence="2" id="KW-1133">Transmembrane helix</keyword>
<protein>
    <submittedName>
        <fullName evidence="3">ABC transporter</fullName>
    </submittedName>
</protein>
<reference evidence="3 4" key="1">
    <citation type="submission" date="2019-03" db="EMBL/GenBank/DDBJ databases">
        <title>Diversity of the mouse oral microbiome.</title>
        <authorList>
            <person name="Joseph S."/>
            <person name="Aduse-Opoku J."/>
            <person name="Curtis M."/>
            <person name="Wade W."/>
            <person name="Hashim A."/>
        </authorList>
    </citation>
    <scope>NUCLEOTIDE SEQUENCE [LARGE SCALE GENOMIC DNA]</scope>
    <source>
        <strain evidence="3 4">P1012</strain>
    </source>
</reference>
<feature type="transmembrane region" description="Helical" evidence="2">
    <location>
        <begin position="244"/>
        <end position="264"/>
    </location>
</feature>